<dbReference type="AlphaFoldDB" id="A0AAD7ZYC0"/>
<evidence type="ECO:0000313" key="1">
    <source>
        <dbReference type="EMBL" id="KAJ9588967.1"/>
    </source>
</evidence>
<name>A0AAD7ZYC0_DIPPU</name>
<proteinExistence type="predicted"/>
<accession>A0AAD7ZYC0</accession>
<comment type="caution">
    <text evidence="1">The sequence shown here is derived from an EMBL/GenBank/DDBJ whole genome shotgun (WGS) entry which is preliminary data.</text>
</comment>
<dbReference type="EMBL" id="JASPKZ010005291">
    <property type="protein sequence ID" value="KAJ9588967.1"/>
    <property type="molecule type" value="Genomic_DNA"/>
</dbReference>
<feature type="non-terminal residue" evidence="1">
    <location>
        <position position="58"/>
    </location>
</feature>
<organism evidence="1 2">
    <name type="scientific">Diploptera punctata</name>
    <name type="common">Pacific beetle cockroach</name>
    <dbReference type="NCBI Taxonomy" id="6984"/>
    <lineage>
        <taxon>Eukaryota</taxon>
        <taxon>Metazoa</taxon>
        <taxon>Ecdysozoa</taxon>
        <taxon>Arthropoda</taxon>
        <taxon>Hexapoda</taxon>
        <taxon>Insecta</taxon>
        <taxon>Pterygota</taxon>
        <taxon>Neoptera</taxon>
        <taxon>Polyneoptera</taxon>
        <taxon>Dictyoptera</taxon>
        <taxon>Blattodea</taxon>
        <taxon>Blaberoidea</taxon>
        <taxon>Blaberidae</taxon>
        <taxon>Diplopterinae</taxon>
        <taxon>Diploptera</taxon>
    </lineage>
</organism>
<gene>
    <name evidence="1" type="ORF">L9F63_017727</name>
</gene>
<keyword evidence="2" id="KW-1185">Reference proteome</keyword>
<reference evidence="1" key="1">
    <citation type="journal article" date="2023" name="IScience">
        <title>Live-bearing cockroach genome reveals convergent evolutionary mechanisms linked to viviparity in insects and beyond.</title>
        <authorList>
            <person name="Fouks B."/>
            <person name="Harrison M.C."/>
            <person name="Mikhailova A.A."/>
            <person name="Marchal E."/>
            <person name="English S."/>
            <person name="Carruthers M."/>
            <person name="Jennings E.C."/>
            <person name="Chiamaka E.L."/>
            <person name="Frigard R.A."/>
            <person name="Pippel M."/>
            <person name="Attardo G.M."/>
            <person name="Benoit J.B."/>
            <person name="Bornberg-Bauer E."/>
            <person name="Tobe S.S."/>
        </authorList>
    </citation>
    <scope>NUCLEOTIDE SEQUENCE</scope>
    <source>
        <tissue evidence="1">Testes</tissue>
    </source>
</reference>
<dbReference type="Proteomes" id="UP001233999">
    <property type="component" value="Unassembled WGS sequence"/>
</dbReference>
<protein>
    <submittedName>
        <fullName evidence="1">Uncharacterized protein</fullName>
    </submittedName>
</protein>
<sequence>NRGLQSTSLLPKMLRSSFTLICTTANRTVLPPFAKHNGLPMYNHFCVSFHNILYKNST</sequence>
<feature type="non-terminal residue" evidence="1">
    <location>
        <position position="1"/>
    </location>
</feature>
<reference evidence="1" key="2">
    <citation type="submission" date="2023-05" db="EMBL/GenBank/DDBJ databases">
        <authorList>
            <person name="Fouks B."/>
        </authorList>
    </citation>
    <scope>NUCLEOTIDE SEQUENCE</scope>
    <source>
        <strain evidence="1">Stay&amp;Tobe</strain>
        <tissue evidence="1">Testes</tissue>
    </source>
</reference>
<evidence type="ECO:0000313" key="2">
    <source>
        <dbReference type="Proteomes" id="UP001233999"/>
    </source>
</evidence>